<evidence type="ECO:0000256" key="3">
    <source>
        <dbReference type="SAM" id="Phobius"/>
    </source>
</evidence>
<dbReference type="OrthoDB" id="4153866at2759"/>
<gene>
    <name evidence="4" type="ORF">PROQFM164_S03g001642</name>
</gene>
<evidence type="ECO:0000256" key="2">
    <source>
        <dbReference type="ARBA" id="ARBA00014286"/>
    </source>
</evidence>
<dbReference type="EMBL" id="HG792017">
    <property type="protein sequence ID" value="CDM34915.1"/>
    <property type="molecule type" value="Genomic_DNA"/>
</dbReference>
<comment type="similarity">
    <text evidence="1">Belongs to the AIM6 family.</text>
</comment>
<dbReference type="InterPro" id="IPR051236">
    <property type="entry name" value="HAT_RTT109-like"/>
</dbReference>
<dbReference type="STRING" id="1365484.W6QEL9"/>
<evidence type="ECO:0000313" key="5">
    <source>
        <dbReference type="Proteomes" id="UP000030686"/>
    </source>
</evidence>
<feature type="transmembrane region" description="Helical" evidence="3">
    <location>
        <begin position="67"/>
        <end position="91"/>
    </location>
</feature>
<evidence type="ECO:0000256" key="1">
    <source>
        <dbReference type="ARBA" id="ARBA00008858"/>
    </source>
</evidence>
<dbReference type="CDD" id="cd08577">
    <property type="entry name" value="PI-PLCc_GDPD_SF_unchar3"/>
    <property type="match status" value="1"/>
</dbReference>
<dbReference type="AlphaFoldDB" id="W6QEL9"/>
<dbReference type="InterPro" id="IPR017946">
    <property type="entry name" value="PLC-like_Pdiesterase_TIM-brl"/>
</dbReference>
<dbReference type="PANTHER" id="PTHR31571:SF1">
    <property type="entry name" value="ALTERED INHERITANCE OF MITOCHONDRIA PROTEIN 6"/>
    <property type="match status" value="1"/>
</dbReference>
<evidence type="ECO:0000313" key="4">
    <source>
        <dbReference type="EMBL" id="CDM34915.1"/>
    </source>
</evidence>
<keyword evidence="5" id="KW-1185">Reference proteome</keyword>
<organism evidence="4 5">
    <name type="scientific">Penicillium roqueforti (strain FM164)</name>
    <dbReference type="NCBI Taxonomy" id="1365484"/>
    <lineage>
        <taxon>Eukaryota</taxon>
        <taxon>Fungi</taxon>
        <taxon>Dikarya</taxon>
        <taxon>Ascomycota</taxon>
        <taxon>Pezizomycotina</taxon>
        <taxon>Eurotiomycetes</taxon>
        <taxon>Eurotiomycetidae</taxon>
        <taxon>Eurotiales</taxon>
        <taxon>Aspergillaceae</taxon>
        <taxon>Penicillium</taxon>
    </lineage>
</organism>
<name>W6QEL9_PENRF</name>
<dbReference type="SUPFAM" id="SSF51695">
    <property type="entry name" value="PLC-like phosphodiesterases"/>
    <property type="match status" value="1"/>
</dbReference>
<sequence>MAFDPSALEPIPEHEAFILVDLEVRNTSPYMKPRRPSFSILKCSHPECIAYPRSKRAIFCRVVQRPLWALIFVFGIINLFIVAWQWVFYLFRHDTSLAIFPGERHSRFSDWSTNGVIPVPCHSHNDYWRHIPLRSALRAGCISVEADVWPWGNDILVGHSRSTVHRGTLQSLYLDPLLKILDTHNAPPSRSWPHVMNQEIVGVFPNDPKQTVTLLVDCKTDGDRTLPLLVEQLNPFREKGYLTHFNGSDIVYGPVTIVASGDVPFHLLLENTTYRDVFFDAPLGNLTFPTEITANDNKPMDSTYNPSNSYYASADFRKVIGPLSLSRLSDIQLAILRSQVFEAHKLGLKVRYWGTPTWPIGLRNHVWNVLVHEGVDVLNTDDLRGATKQDWKPHHWWQWWV</sequence>
<dbReference type="PANTHER" id="PTHR31571">
    <property type="entry name" value="ALTERED INHERITANCE OF MITOCHONDRIA PROTEIN 6"/>
    <property type="match status" value="1"/>
</dbReference>
<keyword evidence="3" id="KW-0812">Transmembrane</keyword>
<dbReference type="Proteomes" id="UP000030686">
    <property type="component" value="Unassembled WGS sequence"/>
</dbReference>
<accession>W6QEL9</accession>
<keyword evidence="3" id="KW-0472">Membrane</keyword>
<dbReference type="InterPro" id="IPR039559">
    <property type="entry name" value="AIM6_PI-PLC-like_dom"/>
</dbReference>
<dbReference type="GO" id="GO:0008081">
    <property type="term" value="F:phosphoric diester hydrolase activity"/>
    <property type="evidence" value="ECO:0007669"/>
    <property type="project" value="InterPro"/>
</dbReference>
<keyword evidence="3" id="KW-1133">Transmembrane helix</keyword>
<proteinExistence type="inferred from homology"/>
<reference evidence="4" key="1">
    <citation type="journal article" date="2014" name="Nat. Commun.">
        <title>Multiple recent horizontal transfers of a large genomic region in cheese making fungi.</title>
        <authorList>
            <person name="Cheeseman K."/>
            <person name="Ropars J."/>
            <person name="Renault P."/>
            <person name="Dupont J."/>
            <person name="Gouzy J."/>
            <person name="Branca A."/>
            <person name="Abraham A.L."/>
            <person name="Ceppi M."/>
            <person name="Conseiller E."/>
            <person name="Debuchy R."/>
            <person name="Malagnac F."/>
            <person name="Goarin A."/>
            <person name="Silar P."/>
            <person name="Lacoste S."/>
            <person name="Sallet E."/>
            <person name="Bensimon A."/>
            <person name="Giraud T."/>
            <person name="Brygoo Y."/>
        </authorList>
    </citation>
    <scope>NUCLEOTIDE SEQUENCE [LARGE SCALE GENOMIC DNA]</scope>
    <source>
        <strain evidence="4">FM164</strain>
    </source>
</reference>
<dbReference type="GO" id="GO:0006629">
    <property type="term" value="P:lipid metabolic process"/>
    <property type="evidence" value="ECO:0007669"/>
    <property type="project" value="InterPro"/>
</dbReference>
<dbReference type="OMA" id="HWGCTGV"/>
<protein>
    <recommendedName>
        <fullName evidence="2">Altered inheritance of mitochondria protein 6</fullName>
    </recommendedName>
</protein>